<dbReference type="PROSITE" id="PS51257">
    <property type="entry name" value="PROKAR_LIPOPROTEIN"/>
    <property type="match status" value="1"/>
</dbReference>
<proteinExistence type="predicted"/>
<dbReference type="AlphaFoldDB" id="A0A8J4FYM7"/>
<feature type="region of interest" description="Disordered" evidence="1">
    <location>
        <begin position="1"/>
        <end position="46"/>
    </location>
</feature>
<sequence>MVLKSTHPGAMYTQPRSPAHIPISSTHGAGSSCQPHAREYGQQLQNQNQDMEDFITGLWKPHPGRADMRTCGRGKWRRWSIEGQKKFDTTGPLLPPAPFCSPTKQGQSVASLLTSFPYTWPSPC</sequence>
<evidence type="ECO:0000313" key="2">
    <source>
        <dbReference type="EMBL" id="GIL94519.1"/>
    </source>
</evidence>
<accession>A0A8J4FYM7</accession>
<name>A0A8J4FYM7_9CHLO</name>
<evidence type="ECO:0000256" key="1">
    <source>
        <dbReference type="SAM" id="MobiDB-lite"/>
    </source>
</evidence>
<evidence type="ECO:0000313" key="3">
    <source>
        <dbReference type="Proteomes" id="UP000722791"/>
    </source>
</evidence>
<dbReference type="EMBL" id="BNCQ01000001">
    <property type="protein sequence ID" value="GIL94519.1"/>
    <property type="molecule type" value="Genomic_DNA"/>
</dbReference>
<comment type="caution">
    <text evidence="2">The sequence shown here is derived from an EMBL/GenBank/DDBJ whole genome shotgun (WGS) entry which is preliminary data.</text>
</comment>
<dbReference type="Proteomes" id="UP000722791">
    <property type="component" value="Unassembled WGS sequence"/>
</dbReference>
<organism evidence="2 3">
    <name type="scientific">Volvox reticuliferus</name>
    <dbReference type="NCBI Taxonomy" id="1737510"/>
    <lineage>
        <taxon>Eukaryota</taxon>
        <taxon>Viridiplantae</taxon>
        <taxon>Chlorophyta</taxon>
        <taxon>core chlorophytes</taxon>
        <taxon>Chlorophyceae</taxon>
        <taxon>CS clade</taxon>
        <taxon>Chlamydomonadales</taxon>
        <taxon>Volvocaceae</taxon>
        <taxon>Volvox</taxon>
    </lineage>
</organism>
<protein>
    <submittedName>
        <fullName evidence="2">Uncharacterized protein</fullName>
    </submittedName>
</protein>
<gene>
    <name evidence="2" type="ORF">Vretimale_647</name>
</gene>
<reference evidence="2" key="1">
    <citation type="journal article" date="2021" name="Proc. Natl. Acad. Sci. U.S.A.">
        <title>Three genomes in the algal genus Volvox reveal the fate of a haploid sex-determining region after a transition to homothallism.</title>
        <authorList>
            <person name="Yamamoto K."/>
            <person name="Hamaji T."/>
            <person name="Kawai-Toyooka H."/>
            <person name="Matsuzaki R."/>
            <person name="Takahashi F."/>
            <person name="Nishimura Y."/>
            <person name="Kawachi M."/>
            <person name="Noguchi H."/>
            <person name="Minakuchi Y."/>
            <person name="Umen J.G."/>
            <person name="Toyoda A."/>
            <person name="Nozaki H."/>
        </authorList>
    </citation>
    <scope>NUCLEOTIDE SEQUENCE</scope>
    <source>
        <strain evidence="2">NIES-3785</strain>
    </source>
</reference>
<feature type="compositionally biased region" description="Polar residues" evidence="1">
    <location>
        <begin position="23"/>
        <end position="34"/>
    </location>
</feature>